<dbReference type="GO" id="GO:0005886">
    <property type="term" value="C:plasma membrane"/>
    <property type="evidence" value="ECO:0007669"/>
    <property type="project" value="TreeGrafter"/>
</dbReference>
<keyword evidence="5" id="KW-0393">Immunoglobulin domain</keyword>
<dbReference type="CDD" id="cd00063">
    <property type="entry name" value="FN3"/>
    <property type="match status" value="1"/>
</dbReference>
<feature type="domain" description="Fibronectin type-III" evidence="9">
    <location>
        <begin position="1169"/>
        <end position="1263"/>
    </location>
</feature>
<evidence type="ECO:0000256" key="2">
    <source>
        <dbReference type="ARBA" id="ARBA00023136"/>
    </source>
</evidence>
<feature type="domain" description="Ig-like" evidence="8">
    <location>
        <begin position="785"/>
        <end position="874"/>
    </location>
</feature>
<feature type="compositionally biased region" description="Polar residues" evidence="6">
    <location>
        <begin position="52"/>
        <end position="68"/>
    </location>
</feature>
<evidence type="ECO:0000313" key="11">
    <source>
        <dbReference type="Proteomes" id="UP000005408"/>
    </source>
</evidence>
<dbReference type="Proteomes" id="UP000005408">
    <property type="component" value="Unassembled WGS sequence"/>
</dbReference>
<dbReference type="InterPro" id="IPR003599">
    <property type="entry name" value="Ig_sub"/>
</dbReference>
<evidence type="ECO:0000256" key="6">
    <source>
        <dbReference type="SAM" id="MobiDB-lite"/>
    </source>
</evidence>
<evidence type="ECO:0000259" key="9">
    <source>
        <dbReference type="PROSITE" id="PS50853"/>
    </source>
</evidence>
<feature type="compositionally biased region" description="Basic and acidic residues" evidence="6">
    <location>
        <begin position="41"/>
        <end position="51"/>
    </location>
</feature>
<dbReference type="EnsemblMetazoa" id="G9946.1">
    <property type="protein sequence ID" value="G9946.1:cds"/>
    <property type="gene ID" value="G9946"/>
</dbReference>
<feature type="transmembrane region" description="Helical" evidence="7">
    <location>
        <begin position="1282"/>
        <end position="1305"/>
    </location>
</feature>
<dbReference type="InterPro" id="IPR013783">
    <property type="entry name" value="Ig-like_fold"/>
</dbReference>
<dbReference type="PANTHER" id="PTHR11640">
    <property type="entry name" value="NEPHRIN"/>
    <property type="match status" value="1"/>
</dbReference>
<dbReference type="Gene3D" id="2.60.40.10">
    <property type="entry name" value="Immunoglobulins"/>
    <property type="match status" value="3"/>
</dbReference>
<keyword evidence="4" id="KW-0325">Glycoprotein</keyword>
<dbReference type="SUPFAM" id="SSF48726">
    <property type="entry name" value="Immunoglobulin"/>
    <property type="match status" value="2"/>
</dbReference>
<protein>
    <submittedName>
        <fullName evidence="10">Uncharacterized protein</fullName>
    </submittedName>
</protein>
<evidence type="ECO:0000256" key="7">
    <source>
        <dbReference type="SAM" id="Phobius"/>
    </source>
</evidence>
<name>A0A8W8P522_MAGGI</name>
<dbReference type="PANTHER" id="PTHR11640:SF31">
    <property type="entry name" value="IRREGULAR CHIASM C-ROUGHEST PROTEIN-RELATED"/>
    <property type="match status" value="1"/>
</dbReference>
<keyword evidence="7" id="KW-0812">Transmembrane</keyword>
<proteinExistence type="predicted"/>
<evidence type="ECO:0000256" key="1">
    <source>
        <dbReference type="ARBA" id="ARBA00004479"/>
    </source>
</evidence>
<organism evidence="10 11">
    <name type="scientific">Magallana gigas</name>
    <name type="common">Pacific oyster</name>
    <name type="synonym">Crassostrea gigas</name>
    <dbReference type="NCBI Taxonomy" id="29159"/>
    <lineage>
        <taxon>Eukaryota</taxon>
        <taxon>Metazoa</taxon>
        <taxon>Spiralia</taxon>
        <taxon>Lophotrochozoa</taxon>
        <taxon>Mollusca</taxon>
        <taxon>Bivalvia</taxon>
        <taxon>Autobranchia</taxon>
        <taxon>Pteriomorphia</taxon>
        <taxon>Ostreida</taxon>
        <taxon>Ostreoidea</taxon>
        <taxon>Ostreidae</taxon>
        <taxon>Magallana</taxon>
    </lineage>
</organism>
<dbReference type="GO" id="GO:0050839">
    <property type="term" value="F:cell adhesion molecule binding"/>
    <property type="evidence" value="ECO:0007669"/>
    <property type="project" value="TreeGrafter"/>
</dbReference>
<dbReference type="PROSITE" id="PS50853">
    <property type="entry name" value="FN3"/>
    <property type="match status" value="1"/>
</dbReference>
<feature type="region of interest" description="Disordered" evidence="6">
    <location>
        <begin position="30"/>
        <end position="68"/>
    </location>
</feature>
<dbReference type="PROSITE" id="PS50835">
    <property type="entry name" value="IG_LIKE"/>
    <property type="match status" value="2"/>
</dbReference>
<dbReference type="InterPro" id="IPR036116">
    <property type="entry name" value="FN3_sf"/>
</dbReference>
<comment type="subcellular location">
    <subcellularLocation>
        <location evidence="1">Membrane</location>
        <topology evidence="1">Single-pass type I membrane protein</topology>
    </subcellularLocation>
</comment>
<keyword evidence="11" id="KW-1185">Reference proteome</keyword>
<dbReference type="InterPro" id="IPR007110">
    <property type="entry name" value="Ig-like_dom"/>
</dbReference>
<evidence type="ECO:0000256" key="4">
    <source>
        <dbReference type="ARBA" id="ARBA00023180"/>
    </source>
</evidence>
<feature type="compositionally biased region" description="Acidic residues" evidence="6">
    <location>
        <begin position="31"/>
        <end position="40"/>
    </location>
</feature>
<dbReference type="GO" id="GO:0005911">
    <property type="term" value="C:cell-cell junction"/>
    <property type="evidence" value="ECO:0007669"/>
    <property type="project" value="TreeGrafter"/>
</dbReference>
<feature type="domain" description="Ig-like" evidence="8">
    <location>
        <begin position="879"/>
        <end position="969"/>
    </location>
</feature>
<evidence type="ECO:0000313" key="10">
    <source>
        <dbReference type="EnsemblMetazoa" id="G9946.1:cds"/>
    </source>
</evidence>
<dbReference type="SMART" id="SM00409">
    <property type="entry name" value="IG"/>
    <property type="match status" value="3"/>
</dbReference>
<feature type="compositionally biased region" description="Basic and acidic residues" evidence="6">
    <location>
        <begin position="1384"/>
        <end position="1397"/>
    </location>
</feature>
<keyword evidence="3" id="KW-1015">Disulfide bond</keyword>
<dbReference type="InterPro" id="IPR003961">
    <property type="entry name" value="FN3_dom"/>
</dbReference>
<evidence type="ECO:0000256" key="3">
    <source>
        <dbReference type="ARBA" id="ARBA00023157"/>
    </source>
</evidence>
<dbReference type="InterPro" id="IPR051275">
    <property type="entry name" value="Cell_adhesion_signaling"/>
</dbReference>
<dbReference type="GO" id="GO:0098609">
    <property type="term" value="P:cell-cell adhesion"/>
    <property type="evidence" value="ECO:0007669"/>
    <property type="project" value="TreeGrafter"/>
</dbReference>
<feature type="region of interest" description="Disordered" evidence="6">
    <location>
        <begin position="1"/>
        <end position="20"/>
    </location>
</feature>
<reference evidence="10" key="1">
    <citation type="submission" date="2022-08" db="UniProtKB">
        <authorList>
            <consortium name="EnsemblMetazoa"/>
        </authorList>
    </citation>
    <scope>IDENTIFICATION</scope>
    <source>
        <strain evidence="10">05x7-T-G4-1.051#20</strain>
    </source>
</reference>
<accession>A0A8W8P522</accession>
<feature type="region of interest" description="Disordered" evidence="6">
    <location>
        <begin position="1355"/>
        <end position="1397"/>
    </location>
</feature>
<dbReference type="InterPro" id="IPR036179">
    <property type="entry name" value="Ig-like_dom_sf"/>
</dbReference>
<dbReference type="SMART" id="SM00060">
    <property type="entry name" value="FN3"/>
    <property type="match status" value="1"/>
</dbReference>
<dbReference type="SUPFAM" id="SSF49265">
    <property type="entry name" value="Fibronectin type III"/>
    <property type="match status" value="1"/>
</dbReference>
<evidence type="ECO:0000259" key="8">
    <source>
        <dbReference type="PROSITE" id="PS50835"/>
    </source>
</evidence>
<feature type="compositionally biased region" description="Polar residues" evidence="6">
    <location>
        <begin position="1"/>
        <end position="16"/>
    </location>
</feature>
<sequence length="1397" mass="157964">MVFLQNEQHSPTTEDTVSLEKCQETSAELLLSEDETELPSDEYRPSNHENNETTNSGHARSYTTSDSQTQGDWYPFTSKIEMLCYIFMSSASHPVSEEIVKFLLFVLREAGVPDVPSLLKLKNLQFGNLNWEDMMTKGTDQNGIPFWILKPKELLKLFISNPKVSSKIVRKPNSQTGVISHPADADKWRNGINFPVNEDGIPPTVTMPINLFLDDTSTHRSKRWLPLHCIQMQLSGLPLCERMKQSSVFFVGASEKVEIMDLGQLVVDNILECEREEVEAFDAEMGQECTIKTCIDVVVADYAMMSFCANHLGAAAKKYCPRCFADADNFDHICQKREPDETRRSLNILNMRSLEKDKQILRSEKGIKEHDNCFWDVINPHSDIPVGLLHVIPLGLAKHLVKYIVDSVDNNTLKKMSAHLDAVVPGGRFFEFFKYMQSRQGKDFKYYLQIAPFNMMFAGVPQKYVKMISCLSLIQLQLHSESFDEDDLQYLQSTIDKYLSYIKVHTPELQRKAKSHLLLHIVDDIRKHGPPKFYIEDAFEKNHGTIRDQIFLQNQKARSRDTCIKFTKYTICQHILSGGYFKESEEWKNASEHALQFGGMAEIQKFMGESVTSDKKMPNGTVRKLCRQSNRHTMTEKMTDEMLSLLTSDNHSPDDKIQRGSAITAGGEMVNAGDWVEYGTPGENVGDTVNLSWTAPFFPFAGLYIVYHTYRENRTIFGVSSSRVSYGGYNQSTKYTYLTRPFASTNIMFEIRDITLDDAGYYNGGSSAGAAWSGGGVVLIVSDKPSKPKITGDLNVEVNRYITLTCSSQSTSAPDYYSKLLTLSYTWFVNDTRIGGENRKTLRYVTRDLKYNKYTCTATEEDVETDRSDPVQINPLYGPDIIKFTPKPKLNIDDKLTVREGETIGPFVCTSDCNPLCNITWRVKTSDGFSDARSEMGTLLQQAVQRDMRLFRCKADRGNKALKQGFELDVQYLDDSLLYINGEMKSNIELNENAPLRISCHVDGNPAPTIRLSRGQGDTELEQRQGTWLNYTIDSAQCTHTDTYRCSGTSAGFSNTDKVIHINVLCNIRFDKAGSFISTYWSKSGMDTTINVAVPIIANPPPQSPDFKLDGPVQVSARTTLSTGDVSYKHVIESFIPVKDHTYFGNYTLSYKQQTFTRITINAEDVPQTPSNFTGYSYTNGSVSLTWVSGFNGGPEQFFIMYAMERSNWKVIGNVSDPGEGRLVYFDPGCLSPGQEYSFRIQSCNRINCSLLSVDTRVTVKGNLLENSSMESSGEVTSRSCIIAISLLSILLGLTWFTVAVFVLYNRRYRNVHQNSKHGEERTQIETQNMTQHYDDVQGTDVYELEAQNMTQHYDDVQGTVDEGNYTDLKEGKTVAEGDYTELGQREPETPYQELKE</sequence>
<keyword evidence="2 7" id="KW-0472">Membrane</keyword>
<keyword evidence="7" id="KW-1133">Transmembrane helix</keyword>
<evidence type="ECO:0000256" key="5">
    <source>
        <dbReference type="ARBA" id="ARBA00023319"/>
    </source>
</evidence>